<reference evidence="1" key="1">
    <citation type="journal article" date="2014" name="Front. Microbiol.">
        <title>High frequency of phylogenetically diverse reductive dehalogenase-homologous genes in deep subseafloor sedimentary metagenomes.</title>
        <authorList>
            <person name="Kawai M."/>
            <person name="Futagami T."/>
            <person name="Toyoda A."/>
            <person name="Takaki Y."/>
            <person name="Nishi S."/>
            <person name="Hori S."/>
            <person name="Arai W."/>
            <person name="Tsubouchi T."/>
            <person name="Morono Y."/>
            <person name="Uchiyama I."/>
            <person name="Ito T."/>
            <person name="Fujiyama A."/>
            <person name="Inagaki F."/>
            <person name="Takami H."/>
        </authorList>
    </citation>
    <scope>NUCLEOTIDE SEQUENCE</scope>
    <source>
        <strain evidence="1">Expedition CK06-06</strain>
    </source>
</reference>
<feature type="non-terminal residue" evidence="1">
    <location>
        <position position="1"/>
    </location>
</feature>
<evidence type="ECO:0000313" key="1">
    <source>
        <dbReference type="EMBL" id="GAG15665.1"/>
    </source>
</evidence>
<dbReference type="AlphaFoldDB" id="X0VBI2"/>
<organism evidence="1">
    <name type="scientific">marine sediment metagenome</name>
    <dbReference type="NCBI Taxonomy" id="412755"/>
    <lineage>
        <taxon>unclassified sequences</taxon>
        <taxon>metagenomes</taxon>
        <taxon>ecological metagenomes</taxon>
    </lineage>
</organism>
<comment type="caution">
    <text evidence="1">The sequence shown here is derived from an EMBL/GenBank/DDBJ whole genome shotgun (WGS) entry which is preliminary data.</text>
</comment>
<sequence>LAHTQKLVQIELCSAGIEFEAAVLTGRGFLVIGAGVDTFITAKETVANLPG</sequence>
<proteinExistence type="predicted"/>
<accession>X0VBI2</accession>
<protein>
    <submittedName>
        <fullName evidence="1">Uncharacterized protein</fullName>
    </submittedName>
</protein>
<gene>
    <name evidence="1" type="ORF">S01H1_54212</name>
</gene>
<name>X0VBI2_9ZZZZ</name>
<dbReference type="EMBL" id="BARS01035159">
    <property type="protein sequence ID" value="GAG15665.1"/>
    <property type="molecule type" value="Genomic_DNA"/>
</dbReference>